<evidence type="ECO:0000256" key="4">
    <source>
        <dbReference type="ARBA" id="ARBA00018672"/>
    </source>
</evidence>
<evidence type="ECO:0000313" key="20">
    <source>
        <dbReference type="Proteomes" id="UP001071230"/>
    </source>
</evidence>
<dbReference type="CDD" id="cd14014">
    <property type="entry name" value="STKc_PknB_like"/>
    <property type="match status" value="1"/>
</dbReference>
<dbReference type="Pfam" id="PF02518">
    <property type="entry name" value="HATPase_c"/>
    <property type="match status" value="1"/>
</dbReference>
<dbReference type="PROSITE" id="PS50894">
    <property type="entry name" value="HPT"/>
    <property type="match status" value="1"/>
</dbReference>
<dbReference type="PRINTS" id="PR00344">
    <property type="entry name" value="BCTRLSENSOR"/>
</dbReference>
<dbReference type="CDD" id="cd00082">
    <property type="entry name" value="HisKA"/>
    <property type="match status" value="1"/>
</dbReference>
<dbReference type="InterPro" id="IPR003594">
    <property type="entry name" value="HATPase_dom"/>
</dbReference>
<dbReference type="InterPro" id="IPR004358">
    <property type="entry name" value="Sig_transdc_His_kin-like_C"/>
</dbReference>
<reference evidence="18" key="2">
    <citation type="submission" date="2020-01" db="EMBL/GenBank/DDBJ databases">
        <authorList>
            <person name="Hornung B."/>
        </authorList>
    </citation>
    <scope>NUCLEOTIDE SEQUENCE</scope>
    <source>
        <strain evidence="18">PacBioINE</strain>
    </source>
</reference>
<dbReference type="SUPFAM" id="SSF56112">
    <property type="entry name" value="Protein kinase-like (PK-like)"/>
    <property type="match status" value="1"/>
</dbReference>
<sequence>MAASDGFRILNKFYEGKYFILYKAIEEKDGTPVILKKLRDVYDYGEALAYFKGEMEITGNLRYDAILKIEGIARHHSAPVLVTEDFEGEVLAGRLASGPMAIAWILEIAIHLAAALEAVHRAHIAHHNLTTENILIDCQNTAVKLTGFYPAPATLYTADKPGSLAGARLDVRYIAPEQTGRVVQKVDCRGDFYSLGIILYEMLTGVVPFPADDYAACVYAHLAQEAIPVCRRNEEVPEVLSAIVGKLMEKRAEKRYQTAAGLRSDLERCLQTLDHAAGRGGIPGFPLGHYDLSERLAIPTRTIGREEEKKRLLAALAPVRAGRAQILLIAGAAGVGKTTFVNELAAPVKQGGGLFLQGKFDQYKKNTPYAAFNEAFERLFQEILSLGPSGIAGWQGKIREALGENGKIITDIFPGLAKITGVQEPPEDLPALEAQHRFKQAMVRFLRVIASPDRPLAVFLDDLQWADINSLKLLELIGAGAEEVHILCIGAYRDDEISPAHPLSAVIEKLGTGSAAGETITLKPLEFAQVRRLVLELLQKSGEKENEVEPPLIELGVSDGDEQPKLRQESDNPMERLARLCYEKTDGNPFFLYHFIRSLKEEGLLSFNHAARHWEVDGERILRSGVTSNVVDLLVRKISRLSGPAGGILQAAACLNNTFDPETLAYLQRMPPEAVNDAVLELAGQGLILALERAGTAPAGGNSGPARYRFAHDRVQQAAYILLDEGQKQDIHYRLGHWLWQKCPEFSQAENLLEMTDHLNLAGNLVRAGDESLLLARLNLAAGQKSKQCAAYESALDYMRRGIRLLGDDAWGSHYETALDLYNGAVETAYLCGEYRLMDQYGDEVLQQGKALLDKAVVYETRIEFLTVQNRLGDAIGTARDFLKQLGVNIPRKPSRLNVMAAYLRIRLALVGRNFADLKNMPEMTEPKFRTAMRILSSAGIAAYSYSNPIMVMLTLNAVLISLRQGLAPATPVAYAGYGHILCTFMKKRELGYRFGRLAVELQAGSKSKTFACKTNLLFEILVRHQKEQIGNTLQGFPHNHQQGLNAGDLASAGHVMMQHFVYSYLSGRELLRIRNEMDLYQIDLIRTGNQTSIMVCMMYRQGVANLLDSAAEPWRLTGGYFNEEEALPHYQSANDRTIIANSYFNKMVISYLFGRIDLAYGNLKTLEEYADGVIGTFCVPVYNFYAILIRLALPGSGTRRERAAHRRKIRSCLRSLQSFLQDAPENITNKYSLILAEKARIAGNHRLAMTYYDQSIQWAKQSGFLPEEALANELAARYYQAAGRSRVAEGYANEAISCYQQWGCAAKARELEAQYQGLNRDRRLNRTRQETTAVELTAPLSLDVYAIVRASQAISGEIVLEELLRKMIRIVLQHAGARKALFMIEQDGEFPVVAAGSGDPAGVEVAEGMSALALAGPSRKLLNYVVNTGESVILNSADELERFWDRQDGPGPQAKSLLCLPVASKRNLVGLLYLENDLMDGAFSGQHLPVLHILASQLAISLENARLYRNMEQMVEARTEELNTKNHDLQLTNLRLTHANQARTVFLANISHEMRTPLHGIIGMAGLMEKSDLPSEQAENVAAILSSARSLLEIINEILDMSKLEADKLELEERDFDLNRLVREILPSFRLKAQEKGIKLVWKVRQEPGMGLRGDPLRIKQIITNLLSNAVKFTAKGEVRLDASAVRDGNRQALLRITVADSGIGIPADKLAYIFEDFTQVDSSIARKFGGTGLGLSISKKLVELMNGSITVDSALGRGSLFQCALRLGLAESGQGRRPKAGRSAARPELEALRILVAEDDSISRKYIKALLKYLNCDVTLAGNGREVLEKLRAGFYDCIIMDKNMPELDGIETTRLIRQKEEGTGRHIPIIALTASALVGDREKLLTAGMDFFLSKPIIETELAEILKGVKSRVSGKQEPENVNSAAANLIDRPVFLAEASLYGEEVTLEIIAEFLARYPDVLESIEENIRKADFTQSQKEIHRLAGTLSLFHCDGLVALVRDMEEKSSARDLAGLTRWMPALKDNLAVLREELEELEKMITALQNQSADKR</sequence>
<evidence type="ECO:0000259" key="14">
    <source>
        <dbReference type="PROSITE" id="PS50011"/>
    </source>
</evidence>
<organism evidence="18">
    <name type="scientific">Acididesulfobacillus acetoxydans</name>
    <dbReference type="NCBI Taxonomy" id="1561005"/>
    <lineage>
        <taxon>Bacteria</taxon>
        <taxon>Bacillati</taxon>
        <taxon>Bacillota</taxon>
        <taxon>Clostridia</taxon>
        <taxon>Eubacteriales</taxon>
        <taxon>Peptococcaceae</taxon>
        <taxon>Acididesulfobacillus</taxon>
    </lineage>
</organism>
<feature type="domain" description="Histidine kinase" evidence="15">
    <location>
        <begin position="1550"/>
        <end position="1771"/>
    </location>
</feature>
<proteinExistence type="inferred from homology"/>
<feature type="domain" description="Response regulatory" evidence="16">
    <location>
        <begin position="1795"/>
        <end position="1913"/>
    </location>
</feature>
<protein>
    <recommendedName>
        <fullName evidence="10">Circadian input-output histidine kinase CikA</fullName>
        <ecNumber evidence="3">2.7.13.3</ecNumber>
    </recommendedName>
    <alternativeName>
        <fullName evidence="4">Stage 0 sporulation protein A homolog</fullName>
    </alternativeName>
</protein>
<dbReference type="InterPro" id="IPR011006">
    <property type="entry name" value="CheY-like_superfamily"/>
</dbReference>
<dbReference type="PANTHER" id="PTHR43642:SF1">
    <property type="entry name" value="HYBRID SIGNAL TRANSDUCTION HISTIDINE KINASE G"/>
    <property type="match status" value="1"/>
</dbReference>
<evidence type="ECO:0000256" key="2">
    <source>
        <dbReference type="ARBA" id="ARBA00006402"/>
    </source>
</evidence>
<dbReference type="InterPro" id="IPR027417">
    <property type="entry name" value="P-loop_NTPase"/>
</dbReference>
<dbReference type="SUPFAM" id="SSF55781">
    <property type="entry name" value="GAF domain-like"/>
    <property type="match status" value="1"/>
</dbReference>
<dbReference type="EMBL" id="LR746496">
    <property type="protein sequence ID" value="CAA7600082.1"/>
    <property type="molecule type" value="Genomic_DNA"/>
</dbReference>
<dbReference type="PROSITE" id="PS50011">
    <property type="entry name" value="PROTEIN_KINASE_DOM"/>
    <property type="match status" value="1"/>
</dbReference>
<gene>
    <name evidence="18" type="ORF">DEACI_0732</name>
    <name evidence="19" type="ORF">DEACI_2140</name>
</gene>
<dbReference type="Pfam" id="PF00069">
    <property type="entry name" value="Pkinase"/>
    <property type="match status" value="1"/>
</dbReference>
<evidence type="ECO:0000256" key="3">
    <source>
        <dbReference type="ARBA" id="ARBA00012438"/>
    </source>
</evidence>
<name>A0A8S0WEF9_9FIRM</name>
<dbReference type="Pfam" id="PF01627">
    <property type="entry name" value="Hpt"/>
    <property type="match status" value="1"/>
</dbReference>
<evidence type="ECO:0000256" key="8">
    <source>
        <dbReference type="ARBA" id="ARBA00023012"/>
    </source>
</evidence>
<dbReference type="PROSITE" id="PS50110">
    <property type="entry name" value="RESPONSE_REGULATORY"/>
    <property type="match status" value="1"/>
</dbReference>
<dbReference type="GO" id="GO:0005524">
    <property type="term" value="F:ATP binding"/>
    <property type="evidence" value="ECO:0007669"/>
    <property type="project" value="InterPro"/>
</dbReference>
<dbReference type="Proteomes" id="UP000836597">
    <property type="component" value="Chromosome"/>
</dbReference>
<dbReference type="CDD" id="cd16922">
    <property type="entry name" value="HATPase_EvgS-ArcB-TorS-like"/>
    <property type="match status" value="1"/>
</dbReference>
<dbReference type="InterPro" id="IPR005467">
    <property type="entry name" value="His_kinase_dom"/>
</dbReference>
<evidence type="ECO:0000313" key="18">
    <source>
        <dbReference type="EMBL" id="CAA7600082.1"/>
    </source>
</evidence>
<evidence type="ECO:0000256" key="13">
    <source>
        <dbReference type="SAM" id="Coils"/>
    </source>
</evidence>
<evidence type="ECO:0000256" key="11">
    <source>
        <dbReference type="PROSITE-ProRule" id="PRU00110"/>
    </source>
</evidence>
<comment type="similarity">
    <text evidence="2">In the N-terminal section; belongs to the phytochrome family.</text>
</comment>
<dbReference type="PROSITE" id="PS50109">
    <property type="entry name" value="HIS_KIN"/>
    <property type="match status" value="1"/>
</dbReference>
<dbReference type="SMART" id="SM00388">
    <property type="entry name" value="HisKA"/>
    <property type="match status" value="1"/>
</dbReference>
<dbReference type="InterPro" id="IPR003661">
    <property type="entry name" value="HisK_dim/P_dom"/>
</dbReference>
<keyword evidence="5 12" id="KW-0597">Phosphoprotein</keyword>
<feature type="modified residue" description="4-aspartylphosphate" evidence="12">
    <location>
        <position position="1844"/>
    </location>
</feature>
<comment type="function">
    <text evidence="9">May play the central regulatory role in sporulation. It may be an element of the effector pathway responsible for the activation of sporulation genes in response to nutritional stress. Spo0A may act in concert with spo0H (a sigma factor) to control the expression of some genes that are critical to the sporulation process.</text>
</comment>
<dbReference type="CDD" id="cd17546">
    <property type="entry name" value="REC_hyHK_CKI1_RcsC-like"/>
    <property type="match status" value="1"/>
</dbReference>
<dbReference type="Gene3D" id="1.10.287.130">
    <property type="match status" value="1"/>
</dbReference>
<dbReference type="InterPro" id="IPR008207">
    <property type="entry name" value="Sig_transdc_His_kin_Hpt_dom"/>
</dbReference>
<keyword evidence="13" id="KW-0175">Coiled coil</keyword>
<dbReference type="InterPro" id="IPR001789">
    <property type="entry name" value="Sig_transdc_resp-reg_receiver"/>
</dbReference>
<dbReference type="Pfam" id="PF00512">
    <property type="entry name" value="HisKA"/>
    <property type="match status" value="1"/>
</dbReference>
<dbReference type="SMART" id="SM00065">
    <property type="entry name" value="GAF"/>
    <property type="match status" value="1"/>
</dbReference>
<dbReference type="InterPro" id="IPR000719">
    <property type="entry name" value="Prot_kinase_dom"/>
</dbReference>
<dbReference type="InterPro" id="IPR036097">
    <property type="entry name" value="HisK_dim/P_sf"/>
</dbReference>
<dbReference type="SUPFAM" id="SSF47226">
    <property type="entry name" value="Histidine-containing phosphotransfer domain, HPT domain"/>
    <property type="match status" value="1"/>
</dbReference>
<comment type="catalytic activity">
    <reaction evidence="1">
        <text>ATP + protein L-histidine = ADP + protein N-phospho-L-histidine.</text>
        <dbReference type="EC" id="2.7.13.3"/>
    </reaction>
</comment>
<keyword evidence="6 18" id="KW-0808">Transferase</keyword>
<evidence type="ECO:0000256" key="10">
    <source>
        <dbReference type="ARBA" id="ARBA00074306"/>
    </source>
</evidence>
<evidence type="ECO:0000256" key="9">
    <source>
        <dbReference type="ARBA" id="ARBA00024867"/>
    </source>
</evidence>
<feature type="domain" description="HPt" evidence="17">
    <location>
        <begin position="1946"/>
        <end position="2046"/>
    </location>
</feature>
<dbReference type="FunFam" id="3.30.565.10:FF:000010">
    <property type="entry name" value="Sensor histidine kinase RcsC"/>
    <property type="match status" value="1"/>
</dbReference>
<dbReference type="Gene3D" id="3.30.450.40">
    <property type="match status" value="1"/>
</dbReference>
<dbReference type="SMART" id="SM00448">
    <property type="entry name" value="REC"/>
    <property type="match status" value="1"/>
</dbReference>
<reference evidence="19" key="1">
    <citation type="submission" date="2014-11" db="EMBL/GenBank/DDBJ databases">
        <authorList>
            <person name="Hornung B.V."/>
        </authorList>
    </citation>
    <scope>NUCLEOTIDE SEQUENCE</scope>
    <source>
        <strain evidence="19">INE</strain>
    </source>
</reference>
<dbReference type="InterPro" id="IPR011009">
    <property type="entry name" value="Kinase-like_dom_sf"/>
</dbReference>
<dbReference type="KEGG" id="aacx:DEACI_0732"/>
<dbReference type="RefSeq" id="WP_240983806.1">
    <property type="nucleotide sequence ID" value="NZ_CDGJ01000061.1"/>
</dbReference>
<dbReference type="PANTHER" id="PTHR43642">
    <property type="entry name" value="HYBRID SIGNAL TRANSDUCTION HISTIDINE KINASE G"/>
    <property type="match status" value="1"/>
</dbReference>
<dbReference type="InterPro" id="IPR003018">
    <property type="entry name" value="GAF"/>
</dbReference>
<evidence type="ECO:0000259" key="16">
    <source>
        <dbReference type="PROSITE" id="PS50110"/>
    </source>
</evidence>
<evidence type="ECO:0000256" key="7">
    <source>
        <dbReference type="ARBA" id="ARBA00022777"/>
    </source>
</evidence>
<dbReference type="Pfam" id="PF13191">
    <property type="entry name" value="AAA_16"/>
    <property type="match status" value="1"/>
</dbReference>
<evidence type="ECO:0000259" key="17">
    <source>
        <dbReference type="PROSITE" id="PS50894"/>
    </source>
</evidence>
<dbReference type="Pfam" id="PF01590">
    <property type="entry name" value="GAF"/>
    <property type="match status" value="1"/>
</dbReference>
<accession>A0A8S0WEF9</accession>
<dbReference type="Gene3D" id="1.20.120.160">
    <property type="entry name" value="HPT domain"/>
    <property type="match status" value="1"/>
</dbReference>
<dbReference type="EC" id="2.7.13.3" evidence="3"/>
<dbReference type="SUPFAM" id="SSF55874">
    <property type="entry name" value="ATPase domain of HSP90 chaperone/DNA topoisomerase II/histidine kinase"/>
    <property type="match status" value="1"/>
</dbReference>
<dbReference type="InterPro" id="IPR036641">
    <property type="entry name" value="HPT_dom_sf"/>
</dbReference>
<dbReference type="EMBL" id="CDGJ01000061">
    <property type="protein sequence ID" value="CEJ07674.1"/>
    <property type="molecule type" value="Genomic_DNA"/>
</dbReference>
<keyword evidence="20" id="KW-1185">Reference proteome</keyword>
<evidence type="ECO:0000313" key="19">
    <source>
        <dbReference type="EMBL" id="CEJ07674.1"/>
    </source>
</evidence>
<dbReference type="Gene3D" id="3.30.565.10">
    <property type="entry name" value="Histidine kinase-like ATPase, C-terminal domain"/>
    <property type="match status" value="1"/>
</dbReference>
<dbReference type="Gene3D" id="3.40.50.300">
    <property type="entry name" value="P-loop containing nucleotide triphosphate hydrolases"/>
    <property type="match status" value="1"/>
</dbReference>
<dbReference type="InterPro" id="IPR036890">
    <property type="entry name" value="HATPase_C_sf"/>
</dbReference>
<dbReference type="InterPro" id="IPR041664">
    <property type="entry name" value="AAA_16"/>
</dbReference>
<dbReference type="SUPFAM" id="SSF47384">
    <property type="entry name" value="Homodimeric domain of signal transducing histidine kinase"/>
    <property type="match status" value="1"/>
</dbReference>
<evidence type="ECO:0000259" key="15">
    <source>
        <dbReference type="PROSITE" id="PS50109"/>
    </source>
</evidence>
<dbReference type="Proteomes" id="UP001071230">
    <property type="component" value="Unassembled WGS sequence"/>
</dbReference>
<evidence type="ECO:0000256" key="6">
    <source>
        <dbReference type="ARBA" id="ARBA00022679"/>
    </source>
</evidence>
<keyword evidence="7 18" id="KW-0418">Kinase</keyword>
<feature type="modified residue" description="Phosphohistidine" evidence="11">
    <location>
        <position position="1985"/>
    </location>
</feature>
<dbReference type="Gene3D" id="3.40.50.2300">
    <property type="match status" value="1"/>
</dbReference>
<dbReference type="SMART" id="SM00387">
    <property type="entry name" value="HATPase_c"/>
    <property type="match status" value="1"/>
</dbReference>
<dbReference type="GO" id="GO:0000155">
    <property type="term" value="F:phosphorelay sensor kinase activity"/>
    <property type="evidence" value="ECO:0007669"/>
    <property type="project" value="InterPro"/>
</dbReference>
<feature type="domain" description="Protein kinase" evidence="14">
    <location>
        <begin position="7"/>
        <end position="270"/>
    </location>
</feature>
<dbReference type="SUPFAM" id="SSF52540">
    <property type="entry name" value="P-loop containing nucleoside triphosphate hydrolases"/>
    <property type="match status" value="1"/>
</dbReference>
<dbReference type="InterPro" id="IPR053159">
    <property type="entry name" value="Hybrid_Histidine_Kinase"/>
</dbReference>
<evidence type="ECO:0000256" key="12">
    <source>
        <dbReference type="PROSITE-ProRule" id="PRU00169"/>
    </source>
</evidence>
<feature type="coiled-coil region" evidence="13">
    <location>
        <begin position="2022"/>
        <end position="2052"/>
    </location>
</feature>
<dbReference type="InterPro" id="IPR029016">
    <property type="entry name" value="GAF-like_dom_sf"/>
</dbReference>
<dbReference type="Gene3D" id="1.10.510.10">
    <property type="entry name" value="Transferase(Phosphotransferase) domain 1"/>
    <property type="match status" value="1"/>
</dbReference>
<dbReference type="SUPFAM" id="SSF52172">
    <property type="entry name" value="CheY-like"/>
    <property type="match status" value="1"/>
</dbReference>
<keyword evidence="8" id="KW-0902">Two-component regulatory system</keyword>
<evidence type="ECO:0000256" key="1">
    <source>
        <dbReference type="ARBA" id="ARBA00000085"/>
    </source>
</evidence>
<evidence type="ECO:0000256" key="5">
    <source>
        <dbReference type="ARBA" id="ARBA00022553"/>
    </source>
</evidence>
<dbReference type="Pfam" id="PF00072">
    <property type="entry name" value="Response_reg"/>
    <property type="match status" value="1"/>
</dbReference>